<gene>
    <name evidence="2" type="ORF">VNI00_002119</name>
</gene>
<evidence type="ECO:0000313" key="2">
    <source>
        <dbReference type="EMBL" id="KAK7058485.1"/>
    </source>
</evidence>
<feature type="coiled-coil region" evidence="1">
    <location>
        <begin position="41"/>
        <end position="89"/>
    </location>
</feature>
<evidence type="ECO:0000256" key="1">
    <source>
        <dbReference type="SAM" id="Coils"/>
    </source>
</evidence>
<evidence type="ECO:0008006" key="4">
    <source>
        <dbReference type="Google" id="ProtNLM"/>
    </source>
</evidence>
<dbReference type="SUPFAM" id="SSF52058">
    <property type="entry name" value="L domain-like"/>
    <property type="match status" value="1"/>
</dbReference>
<proteinExistence type="predicted"/>
<keyword evidence="3" id="KW-1185">Reference proteome</keyword>
<dbReference type="EMBL" id="JAYKXP010000005">
    <property type="protein sequence ID" value="KAK7058485.1"/>
    <property type="molecule type" value="Genomic_DNA"/>
</dbReference>
<protein>
    <recommendedName>
        <fullName evidence="4">F-box domain-containing protein</fullName>
    </recommendedName>
</protein>
<reference evidence="2 3" key="1">
    <citation type="submission" date="2024-01" db="EMBL/GenBank/DDBJ databases">
        <title>A draft genome for a cacao thread blight-causing isolate of Paramarasmius palmivorus.</title>
        <authorList>
            <person name="Baruah I.K."/>
            <person name="Bukari Y."/>
            <person name="Amoako-Attah I."/>
            <person name="Meinhardt L.W."/>
            <person name="Bailey B.A."/>
            <person name="Cohen S.P."/>
        </authorList>
    </citation>
    <scope>NUCLEOTIDE SEQUENCE [LARGE SCALE GENOMIC DNA]</scope>
    <source>
        <strain evidence="2 3">GH-12</strain>
    </source>
</reference>
<accession>A0AAW0E260</accession>
<dbReference type="InterPro" id="IPR036047">
    <property type="entry name" value="F-box-like_dom_sf"/>
</dbReference>
<dbReference type="Proteomes" id="UP001383192">
    <property type="component" value="Unassembled WGS sequence"/>
</dbReference>
<dbReference type="AlphaFoldDB" id="A0AAW0E260"/>
<dbReference type="Gene3D" id="1.20.1280.50">
    <property type="match status" value="1"/>
</dbReference>
<sequence>MLLCRKCNTPFLDDMPWSQPHHPRADMQALRSNFLPSLRVVSQIKALARAEKSDLEHLEETIKCVQDTLRELQNRKDTLRQEIQRRESFFAPIRRLPVEVLQTVFKNVSLGNGRDRFSLDVSKEIESEDDCESCGTPHCEVQNPRKITIATPFSVSQVCSHWRSVAVGTPSLWASLSLDVMGNIDEGHADLVDLYLQRSAQYPLKVALVDGDDGDDDIGETGFDVLCAVVKELYRCKEFHYEADVYYLINLIDKPFQPQALPLLTTFSDRADPHLGDDDGWLWDLVKVAPNLVDVSVTWFTGRDSFPKNLRSLTIREQKLSYTPFLQMIPRLPKLVSLNLDDFSPRYGTPLTPYPIYTRDLVITSSMTLSGLDPLFSSVSLPILSSLDISTNGPAFDPVTYNLGALRALIQRSGCSLKELTLDIQGYSSGALISLLELQPSLVRLKLEVRVPHKASPADLEEPLVLADLFTRLSLPDPQSPLIPRIQHLDIREVVVSASDYGINERFKIVESALDMVELRVGHGGSGAGSDISLTLDFDRVRISYKNVKRPYTLPVDLEKRVEGLNARGVKCCVSFSTPPL</sequence>
<organism evidence="2 3">
    <name type="scientific">Paramarasmius palmivorus</name>
    <dbReference type="NCBI Taxonomy" id="297713"/>
    <lineage>
        <taxon>Eukaryota</taxon>
        <taxon>Fungi</taxon>
        <taxon>Dikarya</taxon>
        <taxon>Basidiomycota</taxon>
        <taxon>Agaricomycotina</taxon>
        <taxon>Agaricomycetes</taxon>
        <taxon>Agaricomycetidae</taxon>
        <taxon>Agaricales</taxon>
        <taxon>Marasmiineae</taxon>
        <taxon>Marasmiaceae</taxon>
        <taxon>Paramarasmius</taxon>
    </lineage>
</organism>
<comment type="caution">
    <text evidence="2">The sequence shown here is derived from an EMBL/GenBank/DDBJ whole genome shotgun (WGS) entry which is preliminary data.</text>
</comment>
<keyword evidence="1" id="KW-0175">Coiled coil</keyword>
<dbReference type="Gene3D" id="3.80.10.10">
    <property type="entry name" value="Ribonuclease Inhibitor"/>
    <property type="match status" value="1"/>
</dbReference>
<dbReference type="SUPFAM" id="SSF81383">
    <property type="entry name" value="F-box domain"/>
    <property type="match status" value="1"/>
</dbReference>
<evidence type="ECO:0000313" key="3">
    <source>
        <dbReference type="Proteomes" id="UP001383192"/>
    </source>
</evidence>
<dbReference type="InterPro" id="IPR032675">
    <property type="entry name" value="LRR_dom_sf"/>
</dbReference>
<name>A0AAW0E260_9AGAR</name>